<protein>
    <submittedName>
        <fullName evidence="1">Uncharacterized protein</fullName>
    </submittedName>
</protein>
<dbReference type="Proteomes" id="UP000031368">
    <property type="component" value="Plasmid pRgalR602b"/>
</dbReference>
<gene>
    <name evidence="1" type="ORF">RGR602_PB00045</name>
</gene>
<accession>A0A0B4X8V1</accession>
<evidence type="ECO:0000313" key="1">
    <source>
        <dbReference type="EMBL" id="AJD43586.1"/>
    </source>
</evidence>
<dbReference type="AlphaFoldDB" id="A0A0B4X8V1"/>
<evidence type="ECO:0000313" key="2">
    <source>
        <dbReference type="Proteomes" id="UP000031368"/>
    </source>
</evidence>
<dbReference type="HOGENOM" id="CLU_3103036_0_0_5"/>
<organism evidence="1 2">
    <name type="scientific">Rhizobium gallicum bv. gallicum R602sp</name>
    <dbReference type="NCBI Taxonomy" id="1041138"/>
    <lineage>
        <taxon>Bacteria</taxon>
        <taxon>Pseudomonadati</taxon>
        <taxon>Pseudomonadota</taxon>
        <taxon>Alphaproteobacteria</taxon>
        <taxon>Hyphomicrobiales</taxon>
        <taxon>Rhizobiaceae</taxon>
        <taxon>Rhizobium/Agrobacterium group</taxon>
        <taxon>Rhizobium</taxon>
    </lineage>
</organism>
<keyword evidence="1" id="KW-0614">Plasmid</keyword>
<keyword evidence="2" id="KW-1185">Reference proteome</keyword>
<geneLocation type="plasmid" evidence="1 2">
    <name>pRgalR602b</name>
</geneLocation>
<sequence>MFEEVHPLRFENFTLYGRQSLSYLRISSRSSKENAIDRIADEDGAPLFARL</sequence>
<proteinExistence type="predicted"/>
<reference evidence="1 2" key="1">
    <citation type="submission" date="2013-11" db="EMBL/GenBank/DDBJ databases">
        <title>Complete genome sequence of Rhizobium gallicum bv. gallicum R602.</title>
        <authorList>
            <person name="Bustos P."/>
            <person name="Santamaria R.I."/>
            <person name="Lozano L."/>
            <person name="Acosta J.L."/>
            <person name="Ormeno-Orrillo E."/>
            <person name="Rogel M.A."/>
            <person name="Romero D."/>
            <person name="Cevallos M.A."/>
            <person name="Martinez-Romero E."/>
            <person name="Gonzalez V."/>
        </authorList>
    </citation>
    <scope>NUCLEOTIDE SEQUENCE [LARGE SCALE GENOMIC DNA]</scope>
    <source>
        <strain evidence="1 2">R602</strain>
        <plasmid evidence="1 2">pRgalR602b</plasmid>
    </source>
</reference>
<dbReference type="KEGG" id="rga:RGR602_PB00045"/>
<name>A0A0B4X8V1_9HYPH</name>
<dbReference type="EMBL" id="CP006879">
    <property type="protein sequence ID" value="AJD43586.1"/>
    <property type="molecule type" value="Genomic_DNA"/>
</dbReference>